<reference evidence="1 2" key="1">
    <citation type="journal article" date="2013" name="Nat. Genet.">
        <title>The high-quality draft genome of peach (Prunus persica) identifies unique patterns of genetic diversity, domestication and genome evolution.</title>
        <authorList>
            <consortium name="International Peach Genome Initiative"/>
            <person name="Verde I."/>
            <person name="Abbott A.G."/>
            <person name="Scalabrin S."/>
            <person name="Jung S."/>
            <person name="Shu S."/>
            <person name="Marroni F."/>
            <person name="Zhebentyayeva T."/>
            <person name="Dettori M.T."/>
            <person name="Grimwood J."/>
            <person name="Cattonaro F."/>
            <person name="Zuccolo A."/>
            <person name="Rossini L."/>
            <person name="Jenkins J."/>
            <person name="Vendramin E."/>
            <person name="Meisel L.A."/>
            <person name="Decroocq V."/>
            <person name="Sosinski B."/>
            <person name="Prochnik S."/>
            <person name="Mitros T."/>
            <person name="Policriti A."/>
            <person name="Cipriani G."/>
            <person name="Dondini L."/>
            <person name="Ficklin S."/>
            <person name="Goodstein D.M."/>
            <person name="Xuan P."/>
            <person name="Del Fabbro C."/>
            <person name="Aramini V."/>
            <person name="Copetti D."/>
            <person name="Gonzalez S."/>
            <person name="Horner D.S."/>
            <person name="Falchi R."/>
            <person name="Lucas S."/>
            <person name="Mica E."/>
            <person name="Maldonado J."/>
            <person name="Lazzari B."/>
            <person name="Bielenberg D."/>
            <person name="Pirona R."/>
            <person name="Miculan M."/>
            <person name="Barakat A."/>
            <person name="Testolin R."/>
            <person name="Stella A."/>
            <person name="Tartarini S."/>
            <person name="Tonutti P."/>
            <person name="Arus P."/>
            <person name="Orellana A."/>
            <person name="Wells C."/>
            <person name="Main D."/>
            <person name="Vizzotto G."/>
            <person name="Silva H."/>
            <person name="Salamini F."/>
            <person name="Schmutz J."/>
            <person name="Morgante M."/>
            <person name="Rokhsar D.S."/>
        </authorList>
    </citation>
    <scope>NUCLEOTIDE SEQUENCE [LARGE SCALE GENOMIC DNA]</scope>
    <source>
        <strain evidence="2">cv. Nemared</strain>
    </source>
</reference>
<evidence type="ECO:0000313" key="1">
    <source>
        <dbReference type="EMBL" id="ONI16559.1"/>
    </source>
</evidence>
<gene>
    <name evidence="1" type="ORF">PRUPE_3G106600</name>
</gene>
<protein>
    <submittedName>
        <fullName evidence="1">Uncharacterized protein</fullName>
    </submittedName>
</protein>
<proteinExistence type="predicted"/>
<name>A0A251PYA7_PRUPE</name>
<dbReference type="Proteomes" id="UP000006882">
    <property type="component" value="Chromosome G3"/>
</dbReference>
<accession>A0A251PYA7</accession>
<organism evidence="1 2">
    <name type="scientific">Prunus persica</name>
    <name type="common">Peach</name>
    <name type="synonym">Amygdalus persica</name>
    <dbReference type="NCBI Taxonomy" id="3760"/>
    <lineage>
        <taxon>Eukaryota</taxon>
        <taxon>Viridiplantae</taxon>
        <taxon>Streptophyta</taxon>
        <taxon>Embryophyta</taxon>
        <taxon>Tracheophyta</taxon>
        <taxon>Spermatophyta</taxon>
        <taxon>Magnoliopsida</taxon>
        <taxon>eudicotyledons</taxon>
        <taxon>Gunneridae</taxon>
        <taxon>Pentapetalae</taxon>
        <taxon>rosids</taxon>
        <taxon>fabids</taxon>
        <taxon>Rosales</taxon>
        <taxon>Rosaceae</taxon>
        <taxon>Amygdaloideae</taxon>
        <taxon>Amygdaleae</taxon>
        <taxon>Prunus</taxon>
    </lineage>
</organism>
<sequence length="70" mass="8436">MVTNLELENLILYFTGRRKKWRKRGREKQKGRGKLERLLNILRLRNLSYCRNAWHGRNGNLRDALVRQGT</sequence>
<evidence type="ECO:0000313" key="2">
    <source>
        <dbReference type="Proteomes" id="UP000006882"/>
    </source>
</evidence>
<dbReference type="AlphaFoldDB" id="A0A251PYA7"/>
<dbReference type="Gramene" id="ONI16559">
    <property type="protein sequence ID" value="ONI16559"/>
    <property type="gene ID" value="PRUPE_3G106600"/>
</dbReference>
<dbReference type="EMBL" id="CM007653">
    <property type="protein sequence ID" value="ONI16559.1"/>
    <property type="molecule type" value="Genomic_DNA"/>
</dbReference>
<keyword evidence="2" id="KW-1185">Reference proteome</keyword>